<reference evidence="5" key="1">
    <citation type="submission" date="2017-10" db="EMBL/GenBank/DDBJ databases">
        <title>Completed PacBio SMRT sequence of Methylosinus trichosporium OB3b reveals presence of a third large plasmid.</title>
        <authorList>
            <person name="Charles T.C."/>
            <person name="Lynch M.D.J."/>
            <person name="Heil J.R."/>
            <person name="Cheng J."/>
        </authorList>
    </citation>
    <scope>NUCLEOTIDE SEQUENCE [LARGE SCALE GENOMIC DNA]</scope>
    <source>
        <strain evidence="5">OB3b</strain>
    </source>
</reference>
<dbReference type="KEGG" id="mtw:CQW49_18355"/>
<feature type="region of interest" description="Disordered" evidence="2">
    <location>
        <begin position="724"/>
        <end position="749"/>
    </location>
</feature>
<evidence type="ECO:0000313" key="4">
    <source>
        <dbReference type="EMBL" id="ATQ69626.1"/>
    </source>
</evidence>
<keyword evidence="1" id="KW-0175">Coiled coil</keyword>
<dbReference type="EMBL" id="CP023737">
    <property type="protein sequence ID" value="ATQ69626.1"/>
    <property type="molecule type" value="Genomic_DNA"/>
</dbReference>
<gene>
    <name evidence="4" type="ORF">CQW49_18355</name>
</gene>
<dbReference type="RefSeq" id="WP_003613725.1">
    <property type="nucleotide sequence ID" value="NZ_ADVE02000001.1"/>
</dbReference>
<evidence type="ECO:0000313" key="5">
    <source>
        <dbReference type="Proteomes" id="UP000230709"/>
    </source>
</evidence>
<dbReference type="STRING" id="595536.GCA_000178815_01512"/>
<feature type="coiled-coil region" evidence="1">
    <location>
        <begin position="377"/>
        <end position="411"/>
    </location>
</feature>
<organism evidence="4 5">
    <name type="scientific">Methylosinus trichosporium (strain ATCC 35070 / NCIMB 11131 / UNIQEM 75 / OB3b)</name>
    <dbReference type="NCBI Taxonomy" id="595536"/>
    <lineage>
        <taxon>Bacteria</taxon>
        <taxon>Pseudomonadati</taxon>
        <taxon>Pseudomonadota</taxon>
        <taxon>Alphaproteobacteria</taxon>
        <taxon>Hyphomicrobiales</taxon>
        <taxon>Methylocystaceae</taxon>
        <taxon>Methylosinus</taxon>
    </lineage>
</organism>
<dbReference type="PANTHER" id="PTHR41259:SF1">
    <property type="entry name" value="DOUBLE-STRAND BREAK REPAIR RAD50 ATPASE, PUTATIVE-RELATED"/>
    <property type="match status" value="1"/>
</dbReference>
<evidence type="ECO:0000256" key="2">
    <source>
        <dbReference type="SAM" id="MobiDB-lite"/>
    </source>
</evidence>
<dbReference type="InterPro" id="IPR038734">
    <property type="entry name" value="YhaN_AAA"/>
</dbReference>
<proteinExistence type="predicted"/>
<dbReference type="Pfam" id="PF13514">
    <property type="entry name" value="AAA_27"/>
    <property type="match status" value="1"/>
</dbReference>
<keyword evidence="5" id="KW-1185">Reference proteome</keyword>
<feature type="domain" description="YhaN AAA" evidence="3">
    <location>
        <begin position="1"/>
        <end position="204"/>
    </location>
</feature>
<evidence type="ECO:0000259" key="3">
    <source>
        <dbReference type="Pfam" id="PF13514"/>
    </source>
</evidence>
<dbReference type="PANTHER" id="PTHR41259">
    <property type="entry name" value="DOUBLE-STRAND BREAK REPAIR RAD50 ATPASE, PUTATIVE-RELATED"/>
    <property type="match status" value="1"/>
</dbReference>
<dbReference type="Gene3D" id="3.40.50.300">
    <property type="entry name" value="P-loop containing nucleotide triphosphate hydrolases"/>
    <property type="match status" value="2"/>
</dbReference>
<accession>A0A2D2D3U1</accession>
<feature type="compositionally biased region" description="Basic and acidic residues" evidence="2">
    <location>
        <begin position="724"/>
        <end position="746"/>
    </location>
</feature>
<dbReference type="SUPFAM" id="SSF52540">
    <property type="entry name" value="P-loop containing nucleoside triphosphate hydrolases"/>
    <property type="match status" value="1"/>
</dbReference>
<name>A0A2D2D3U1_METT3</name>
<evidence type="ECO:0000256" key="1">
    <source>
        <dbReference type="SAM" id="Coils"/>
    </source>
</evidence>
<dbReference type="AlphaFoldDB" id="A0A2D2D3U1"/>
<dbReference type="Proteomes" id="UP000230709">
    <property type="component" value="Chromosome"/>
</dbReference>
<feature type="coiled-coil region" evidence="1">
    <location>
        <begin position="589"/>
        <end position="616"/>
    </location>
</feature>
<sequence length="1152" mass="125710">MRIEELHFERYGAFTDRALTFRPDARLHIVLGANEAGKTSALSGIGDLLFGFGKRTAYDFLHESRTLRIGARLRLVDGAALSFRRRKGDKNTLLDEADKPLDDELLAPLLGAATRESFFSEFGLTARALRDGGQELLKAGGRLAETLAASSAQLSALSRLRARLDAEAEALFGARRAASREFYIAETRFTEAEKRLRDAIVTADALKAADELVEEARRKCDALRGAHEEIGRALALRRRATRTRPRLLRLAASSAELADFADLPPVAADETARWRAAWKEAETLDERLAACAADDAEDRATIAALAVDETLLAHDAEAQKLRERLGAIRKAQVDLPKRQSEQRLAGDALTETARRLGFASFEQLLARMPTDPALAAARAAVDERRRAEERCADALGELERARQKQRELEGAAESEAYLADPEPYSRRLEAFAEVAGDADRLRRERAQDALEEARIAADAARLDPPANALSELARRPLPDEGAIEAARASDAEIAEQVKRSAADIATSRATLAGIESEIERHSRAGAAATRDDLLAARARRDAAASALEASLDGAPSERRENFGRLRAETRDIDAVTDVLLSDADRASRLETARERLAQEQRKLADLLDAQAALDERKSAAQAAWMELWSRSGVVPRAPAAMAHWLTQIGELTERRRRLADRGCEAAALEGKLAAHRSALARLVLDLGGDDDPSMPIELLHKDAAGRLARLQRIWTGARERAIRRQHAQEEVERREAASERARETRETASAQWPARMSAIGLAAEATIAEAEAALAIWRDVPVQKKDFEELSRRISRMEEDMAAFAADVARLVAATAPHIDGNAPLTAVEAVIARLDTARMARSRRDALTESIDKREVARASLLTQKARIDAILEHARLALGLDALTSLAEALARLERRQAVAKEIESIRHDLVEIGDGYDEDALRAEQDGLDADLLPTEIERLSVDQNQLLADIEAAAKLRHEAEAARERLAAGRDAEAAAHEKAEAGAELLSVAERWITRAAAARLAARAIERHRAAVQDPLILRASALFALATAGAFAGLCVDYDEGDAPTLAGLRPDGVRVPVAGMSEGARDQLFLSLRLALLELRDSQPLPFVGDDLLASFDEARVACALGLLAEFGRARQAILFTHHRHVADIARDTLRDAADVVML</sequence>
<protein>
    <recommendedName>
        <fullName evidence="3">YhaN AAA domain-containing protein</fullName>
    </recommendedName>
</protein>
<dbReference type="InterPro" id="IPR027417">
    <property type="entry name" value="P-loop_NTPase"/>
</dbReference>